<evidence type="ECO:0000313" key="3">
    <source>
        <dbReference type="Proteomes" id="UP001642409"/>
    </source>
</evidence>
<keyword evidence="3" id="KW-1185">Reference proteome</keyword>
<dbReference type="EMBL" id="CATOUU010000073">
    <property type="protein sequence ID" value="CAI9915356.1"/>
    <property type="molecule type" value="Genomic_DNA"/>
</dbReference>
<reference evidence="2 3" key="2">
    <citation type="submission" date="2024-07" db="EMBL/GenBank/DDBJ databases">
        <authorList>
            <person name="Akdeniz Z."/>
        </authorList>
    </citation>
    <scope>NUCLEOTIDE SEQUENCE [LARGE SCALE GENOMIC DNA]</scope>
</reference>
<evidence type="ECO:0000313" key="2">
    <source>
        <dbReference type="EMBL" id="CAL6099326.1"/>
    </source>
</evidence>
<evidence type="ECO:0000313" key="1">
    <source>
        <dbReference type="EMBL" id="CAI9915356.1"/>
    </source>
</evidence>
<organism evidence="1">
    <name type="scientific">Hexamita inflata</name>
    <dbReference type="NCBI Taxonomy" id="28002"/>
    <lineage>
        <taxon>Eukaryota</taxon>
        <taxon>Metamonada</taxon>
        <taxon>Diplomonadida</taxon>
        <taxon>Hexamitidae</taxon>
        <taxon>Hexamitinae</taxon>
        <taxon>Hexamita</taxon>
    </lineage>
</organism>
<name>A0AA86TEQ6_9EUKA</name>
<reference evidence="1" key="1">
    <citation type="submission" date="2023-06" db="EMBL/GenBank/DDBJ databases">
        <authorList>
            <person name="Kurt Z."/>
        </authorList>
    </citation>
    <scope>NUCLEOTIDE SEQUENCE</scope>
</reference>
<dbReference type="AlphaFoldDB" id="A0AA86TEQ6"/>
<proteinExistence type="predicted"/>
<comment type="caution">
    <text evidence="1">The sequence shown here is derived from an EMBL/GenBank/DDBJ whole genome shotgun (WGS) entry which is preliminary data.</text>
</comment>
<dbReference type="EMBL" id="CAXDID020000519">
    <property type="protein sequence ID" value="CAL6099326.1"/>
    <property type="molecule type" value="Genomic_DNA"/>
</dbReference>
<gene>
    <name evidence="1" type="ORF">HINF_LOCUS3001</name>
    <name evidence="2" type="ORF">HINF_LOCUS70026</name>
</gene>
<protein>
    <submittedName>
        <fullName evidence="2">Hypothetical_protein</fullName>
    </submittedName>
</protein>
<sequence>MYPTHFTFVNVSSVFCTGNRKSTRMIINFRCTYAHQAHLRSKQTTTWYAHPEAQGGCFVQADLYWNPPGSYHLRVQGSNGAASAFRSLMSAQLFEQAVSPSATDLAELHPRKYAVNSVETEALSNESFADYTQQSRYSSRASSALTYRREAQWSSEQTLSNTRRITCCQPSNQPLYRQSVHSQQRTK</sequence>
<dbReference type="Proteomes" id="UP001642409">
    <property type="component" value="Unassembled WGS sequence"/>
</dbReference>
<accession>A0AA86TEQ6</accession>